<evidence type="ECO:0000313" key="9">
    <source>
        <dbReference type="Proteomes" id="UP001642409"/>
    </source>
</evidence>
<evidence type="ECO:0000256" key="3">
    <source>
        <dbReference type="ARBA" id="ARBA00023163"/>
    </source>
</evidence>
<dbReference type="EMBL" id="CAXDID020000287">
    <property type="protein sequence ID" value="CAL6070817.1"/>
    <property type="molecule type" value="Genomic_DNA"/>
</dbReference>
<evidence type="ECO:0000313" key="7">
    <source>
        <dbReference type="EMBL" id="CAI9946231.1"/>
    </source>
</evidence>
<accession>A0AA86PUM7</accession>
<comment type="caution">
    <text evidence="7">The sequence shown here is derived from an EMBL/GenBank/DDBJ whole genome shotgun (WGS) entry which is preliminary data.</text>
</comment>
<keyword evidence="1" id="KW-0805">Transcription regulation</keyword>
<dbReference type="PROSITE" id="PS50090">
    <property type="entry name" value="MYB_LIKE"/>
    <property type="match status" value="2"/>
</dbReference>
<organism evidence="7">
    <name type="scientific">Hexamita inflata</name>
    <dbReference type="NCBI Taxonomy" id="28002"/>
    <lineage>
        <taxon>Eukaryota</taxon>
        <taxon>Metamonada</taxon>
        <taxon>Diplomonadida</taxon>
        <taxon>Hexamitidae</taxon>
        <taxon>Hexamitinae</taxon>
        <taxon>Hexamita</taxon>
    </lineage>
</organism>
<dbReference type="GO" id="GO:0001006">
    <property type="term" value="F:RNA polymerase III type 3 promoter sequence-specific DNA binding"/>
    <property type="evidence" value="ECO:0007669"/>
    <property type="project" value="TreeGrafter"/>
</dbReference>
<feature type="domain" description="Myb-like" evidence="5">
    <location>
        <begin position="1"/>
        <end position="51"/>
    </location>
</feature>
<evidence type="ECO:0000256" key="4">
    <source>
        <dbReference type="ARBA" id="ARBA00023242"/>
    </source>
</evidence>
<dbReference type="Gene3D" id="1.10.10.60">
    <property type="entry name" value="Homeodomain-like"/>
    <property type="match status" value="2"/>
</dbReference>
<evidence type="ECO:0008006" key="10">
    <source>
        <dbReference type="Google" id="ProtNLM"/>
    </source>
</evidence>
<reference evidence="7" key="1">
    <citation type="submission" date="2023-06" db="EMBL/GenBank/DDBJ databases">
        <authorList>
            <person name="Kurt Z."/>
        </authorList>
    </citation>
    <scope>NUCLEOTIDE SEQUENCE</scope>
</reference>
<proteinExistence type="predicted"/>
<dbReference type="GO" id="GO:0000978">
    <property type="term" value="F:RNA polymerase II cis-regulatory region sequence-specific DNA binding"/>
    <property type="evidence" value="ECO:0007669"/>
    <property type="project" value="TreeGrafter"/>
</dbReference>
<name>A0AA86PUM7_9EUKA</name>
<keyword evidence="2" id="KW-0238">DNA-binding</keyword>
<dbReference type="CDD" id="cd00167">
    <property type="entry name" value="SANT"/>
    <property type="match status" value="2"/>
</dbReference>
<dbReference type="InterPro" id="IPR009057">
    <property type="entry name" value="Homeodomain-like_sf"/>
</dbReference>
<reference evidence="8 9" key="2">
    <citation type="submission" date="2024-07" db="EMBL/GenBank/DDBJ databases">
        <authorList>
            <person name="Akdeniz Z."/>
        </authorList>
    </citation>
    <scope>NUCLEOTIDE SEQUENCE [LARGE SCALE GENOMIC DNA]</scope>
</reference>
<evidence type="ECO:0000259" key="6">
    <source>
        <dbReference type="PROSITE" id="PS51294"/>
    </source>
</evidence>
<dbReference type="GO" id="GO:0042796">
    <property type="term" value="P:snRNA transcription by RNA polymerase III"/>
    <property type="evidence" value="ECO:0007669"/>
    <property type="project" value="TreeGrafter"/>
</dbReference>
<evidence type="ECO:0000256" key="1">
    <source>
        <dbReference type="ARBA" id="ARBA00023015"/>
    </source>
</evidence>
<keyword evidence="4" id="KW-0539">Nucleus</keyword>
<dbReference type="SMART" id="SM00717">
    <property type="entry name" value="SANT"/>
    <property type="match status" value="2"/>
</dbReference>
<dbReference type="PANTHER" id="PTHR46621:SF1">
    <property type="entry name" value="SNRNA-ACTIVATING PROTEIN COMPLEX SUBUNIT 4"/>
    <property type="match status" value="1"/>
</dbReference>
<dbReference type="Proteomes" id="UP001642409">
    <property type="component" value="Unassembled WGS sequence"/>
</dbReference>
<dbReference type="AlphaFoldDB" id="A0AA86PUM7"/>
<dbReference type="Pfam" id="PF00249">
    <property type="entry name" value="Myb_DNA-binding"/>
    <property type="match status" value="2"/>
</dbReference>
<dbReference type="GO" id="GO:0042795">
    <property type="term" value="P:snRNA transcription by RNA polymerase II"/>
    <property type="evidence" value="ECO:0007669"/>
    <property type="project" value="TreeGrafter"/>
</dbReference>
<keyword evidence="3" id="KW-0804">Transcription</keyword>
<keyword evidence="9" id="KW-1185">Reference proteome</keyword>
<dbReference type="SUPFAM" id="SSF46689">
    <property type="entry name" value="Homeodomain-like"/>
    <property type="match status" value="2"/>
</dbReference>
<dbReference type="InterPro" id="IPR051575">
    <property type="entry name" value="Myb-like_DNA-bd"/>
</dbReference>
<evidence type="ECO:0000256" key="2">
    <source>
        <dbReference type="ARBA" id="ARBA00023125"/>
    </source>
</evidence>
<evidence type="ECO:0000313" key="8">
    <source>
        <dbReference type="EMBL" id="CAL6070817.1"/>
    </source>
</evidence>
<dbReference type="InterPro" id="IPR017930">
    <property type="entry name" value="Myb_dom"/>
</dbReference>
<evidence type="ECO:0000259" key="5">
    <source>
        <dbReference type="PROSITE" id="PS50090"/>
    </source>
</evidence>
<dbReference type="PROSITE" id="PS51294">
    <property type="entry name" value="HTH_MYB"/>
    <property type="match status" value="1"/>
</dbReference>
<dbReference type="InterPro" id="IPR001005">
    <property type="entry name" value="SANT/Myb"/>
</dbReference>
<feature type="domain" description="Myb-like" evidence="5">
    <location>
        <begin position="62"/>
        <end position="106"/>
    </location>
</feature>
<sequence length="149" mass="17627">MNQNTKWSPQDRELIYNLVKNAPGKPDWAQIATNFPGKSAKQCYDCYTLLYTCSGLQKRYEKWTAEEEYKLFEFIANKGINWAKLQKELFQNRSISQLKNKYRTINQKRKNENKCDYVQEIKSNTNNGTTEMDEPDNQDDIVQILKKIL</sequence>
<protein>
    <recommendedName>
        <fullName evidence="10">Myb-like DNA-binding domain-containing protein</fullName>
    </recommendedName>
</protein>
<feature type="domain" description="HTH myb-type" evidence="6">
    <location>
        <begin position="62"/>
        <end position="110"/>
    </location>
</feature>
<dbReference type="GO" id="GO:0019185">
    <property type="term" value="C:snRNA-activating protein complex"/>
    <property type="evidence" value="ECO:0007669"/>
    <property type="project" value="TreeGrafter"/>
</dbReference>
<dbReference type="EMBL" id="CATOUU010000759">
    <property type="protein sequence ID" value="CAI9946231.1"/>
    <property type="molecule type" value="Genomic_DNA"/>
</dbReference>
<gene>
    <name evidence="7" type="ORF">HINF_LOCUS33876</name>
    <name evidence="8" type="ORF">HINF_LOCUS54834</name>
</gene>
<dbReference type="PANTHER" id="PTHR46621">
    <property type="entry name" value="SNRNA-ACTIVATING PROTEIN COMPLEX SUBUNIT 4"/>
    <property type="match status" value="1"/>
</dbReference>